<comment type="caution">
    <text evidence="12">The sequence shown here is derived from an EMBL/GenBank/DDBJ whole genome shotgun (WGS) entry which is preliminary data.</text>
</comment>
<dbReference type="SUPFAM" id="SSF63411">
    <property type="entry name" value="LuxS/MPP-like metallohydrolase"/>
    <property type="match status" value="4"/>
</dbReference>
<feature type="domain" description="Peptidase M16 C-terminal" evidence="11">
    <location>
        <begin position="761"/>
        <end position="875"/>
    </location>
</feature>
<dbReference type="PROSITE" id="PS00143">
    <property type="entry name" value="INSULINASE"/>
    <property type="match status" value="1"/>
</dbReference>
<dbReference type="AlphaFoldDB" id="A0A9D7XFU9"/>
<evidence type="ECO:0000256" key="9">
    <source>
        <dbReference type="SAM" id="SignalP"/>
    </source>
</evidence>
<dbReference type="PANTHER" id="PTHR43690">
    <property type="entry name" value="NARDILYSIN"/>
    <property type="match status" value="1"/>
</dbReference>
<comment type="similarity">
    <text evidence="2 8">Belongs to the peptidase M16 family.</text>
</comment>
<keyword evidence="7" id="KW-0482">Metalloprotease</keyword>
<feature type="domain" description="Peptidase M16 N-terminal" evidence="10">
    <location>
        <begin position="596"/>
        <end position="680"/>
    </location>
</feature>
<name>A0A9D7XFU9_9BACT</name>
<evidence type="ECO:0000313" key="13">
    <source>
        <dbReference type="Proteomes" id="UP000808349"/>
    </source>
</evidence>
<keyword evidence="5" id="KW-0378">Hydrolase</keyword>
<reference evidence="12 13" key="1">
    <citation type="submission" date="2020-10" db="EMBL/GenBank/DDBJ databases">
        <title>Connecting structure to function with the recovery of over 1000 high-quality activated sludge metagenome-assembled genomes encoding full-length rRNA genes using long-read sequencing.</title>
        <authorList>
            <person name="Singleton C.M."/>
            <person name="Petriglieri F."/>
            <person name="Kristensen J.M."/>
            <person name="Kirkegaard R.H."/>
            <person name="Michaelsen T.Y."/>
            <person name="Andersen M.H."/>
            <person name="Karst S.M."/>
            <person name="Dueholm M.S."/>
            <person name="Nielsen P.H."/>
            <person name="Albertsen M."/>
        </authorList>
    </citation>
    <scope>NUCLEOTIDE SEQUENCE [LARGE SCALE GENOMIC DNA]</scope>
    <source>
        <strain evidence="12">Ribe_18-Q3-R11-54_BAT3C.373</strain>
    </source>
</reference>
<dbReference type="GO" id="GO:0004222">
    <property type="term" value="F:metalloendopeptidase activity"/>
    <property type="evidence" value="ECO:0007669"/>
    <property type="project" value="InterPro"/>
</dbReference>
<keyword evidence="4" id="KW-0479">Metal-binding</keyword>
<keyword evidence="3" id="KW-0645">Protease</keyword>
<evidence type="ECO:0000259" key="11">
    <source>
        <dbReference type="Pfam" id="PF05193"/>
    </source>
</evidence>
<evidence type="ECO:0000256" key="2">
    <source>
        <dbReference type="ARBA" id="ARBA00007261"/>
    </source>
</evidence>
<dbReference type="EMBL" id="JADKFW010000004">
    <property type="protein sequence ID" value="MBK9716262.1"/>
    <property type="molecule type" value="Genomic_DNA"/>
</dbReference>
<dbReference type="PANTHER" id="PTHR43690:SF17">
    <property type="entry name" value="PROTEIN YHJJ"/>
    <property type="match status" value="1"/>
</dbReference>
<dbReference type="InterPro" id="IPR001431">
    <property type="entry name" value="Pept_M16_Zn_BS"/>
</dbReference>
<evidence type="ECO:0000256" key="3">
    <source>
        <dbReference type="ARBA" id="ARBA00022670"/>
    </source>
</evidence>
<keyword evidence="9" id="KW-0732">Signal</keyword>
<dbReference type="InterPro" id="IPR011765">
    <property type="entry name" value="Pept_M16_N"/>
</dbReference>
<evidence type="ECO:0000256" key="6">
    <source>
        <dbReference type="ARBA" id="ARBA00022833"/>
    </source>
</evidence>
<evidence type="ECO:0000259" key="10">
    <source>
        <dbReference type="Pfam" id="PF00675"/>
    </source>
</evidence>
<protein>
    <submittedName>
        <fullName evidence="12">Insulinase family protein</fullName>
    </submittedName>
</protein>
<evidence type="ECO:0000256" key="7">
    <source>
        <dbReference type="ARBA" id="ARBA00023049"/>
    </source>
</evidence>
<dbReference type="InterPro" id="IPR050626">
    <property type="entry name" value="Peptidase_M16"/>
</dbReference>
<proteinExistence type="inferred from homology"/>
<evidence type="ECO:0000256" key="4">
    <source>
        <dbReference type="ARBA" id="ARBA00022723"/>
    </source>
</evidence>
<comment type="cofactor">
    <cofactor evidence="1">
        <name>Zn(2+)</name>
        <dbReference type="ChEBI" id="CHEBI:29105"/>
    </cofactor>
</comment>
<evidence type="ECO:0000313" key="12">
    <source>
        <dbReference type="EMBL" id="MBK9716262.1"/>
    </source>
</evidence>
<dbReference type="GO" id="GO:0006508">
    <property type="term" value="P:proteolysis"/>
    <property type="evidence" value="ECO:0007669"/>
    <property type="project" value="UniProtKB-KW"/>
</dbReference>
<sequence>MKRLNCILLFLSLSFFSLNLFCQNSYQVTSNTSKDGKYHWTEVTNDPSHTRFYTLANGFQVILTENHNEPRIMCLITTKAGSKNDPPTHTGLAHYLEHMLFKGTDQFGTLDYTQEKMLLDQIENLYEVYNSTQDQQRRKSIYHEIDSISGVASKFAIANEYDKMLGNIGSNMTNAFTSFENTTYMENTPSNNLNKFLEIQKERFRNPVLRLFHTELEAVYEEKNISLDNGSNKIFETMFASLFKHHPYGTQTTIGTIEHLKNPSLKEIQKYFYKYYIPNNMSMILAGDFQMDQTITLVDQYFGDWVSKEIPDFRYAPEVPRTTIEEYNVTSPDEESMAIGFLMPNQNDKEAIVADLVGSILYNGKSGLIDKNLVKNQKVLSAFGFTYLLKDYGMMYFGGNPLENQSLKEVKNLVIEQIEHIKMGNFDEDLIKASINNLKVQRIKEQESATNMAFVLNDLFTVNRSWENYLSSMDDMNKITKKDVIQFANKWFKNNYTVVYKLTGNDTTVQKVDKPTITPVSVNRESQSPFLKKIIDNPSPAIKPVFVDYKKDIKFGEIKKDLPVWMVPNTRNKLFELYYVLDMGSNHNQLLPLAIEYLKFIGTSKKTNEQINKDFYNLAVNFNMYSSKDQTYIGLSGLDENFDAAVQLMEEILNDPKPDQKALDELIKSKIKSRNDATLNKDIIFYDALDEYLRYGKNNSYNNVISNQKLKTIKANELTSIIKSLKSYKHRIYYYGPRSLNTVVRDFKKSHKTPEILKNYPVEKKYQMQVPKENTIYFVNYDMVQAEIQLNRSDKKFDSKLLPYVKAFNEYYGGGMASVVFQDIRESKALAYSTYASFVSPDKKEDPYEATFYVGTQADKLGDALTAVNHLLNEMPESEKNWEIGKKSIKQGIETKRISKSQIMFKYEQALRLGLKEDSRIETYNQIDQISLNDIKQFHKEHLKDKPWNMKLLGSKDKINMEELKKYGKVVELSLKDIFGYDVEKTDGVKP</sequence>
<evidence type="ECO:0000256" key="8">
    <source>
        <dbReference type="RuleBase" id="RU004447"/>
    </source>
</evidence>
<feature type="domain" description="Peptidase M16 N-terminal" evidence="10">
    <location>
        <begin position="61"/>
        <end position="113"/>
    </location>
</feature>
<evidence type="ECO:0000256" key="1">
    <source>
        <dbReference type="ARBA" id="ARBA00001947"/>
    </source>
</evidence>
<feature type="domain" description="Peptidase M16 N-terminal" evidence="10">
    <location>
        <begin position="158"/>
        <end position="251"/>
    </location>
</feature>
<dbReference type="Pfam" id="PF00675">
    <property type="entry name" value="Peptidase_M16"/>
    <property type="match status" value="3"/>
</dbReference>
<keyword evidence="6" id="KW-0862">Zinc</keyword>
<dbReference type="Gene3D" id="3.30.830.10">
    <property type="entry name" value="Metalloenzyme, LuxS/M16 peptidase-like"/>
    <property type="match status" value="4"/>
</dbReference>
<dbReference type="Pfam" id="PF05193">
    <property type="entry name" value="Peptidase_M16_C"/>
    <property type="match status" value="2"/>
</dbReference>
<accession>A0A9D7XFU9</accession>
<feature type="signal peptide" evidence="9">
    <location>
        <begin position="1"/>
        <end position="22"/>
    </location>
</feature>
<feature type="domain" description="Peptidase M16 C-terminal" evidence="11">
    <location>
        <begin position="265"/>
        <end position="438"/>
    </location>
</feature>
<dbReference type="GO" id="GO:0046872">
    <property type="term" value="F:metal ion binding"/>
    <property type="evidence" value="ECO:0007669"/>
    <property type="project" value="UniProtKB-KW"/>
</dbReference>
<gene>
    <name evidence="12" type="ORF">IPO85_01820</name>
</gene>
<organism evidence="12 13">
    <name type="scientific">Candidatus Defluviibacterium haderslevense</name>
    <dbReference type="NCBI Taxonomy" id="2981993"/>
    <lineage>
        <taxon>Bacteria</taxon>
        <taxon>Pseudomonadati</taxon>
        <taxon>Bacteroidota</taxon>
        <taxon>Saprospiria</taxon>
        <taxon>Saprospirales</taxon>
        <taxon>Saprospiraceae</taxon>
        <taxon>Candidatus Defluviibacterium</taxon>
    </lineage>
</organism>
<dbReference type="InterPro" id="IPR011249">
    <property type="entry name" value="Metalloenz_LuxS/M16"/>
</dbReference>
<dbReference type="Proteomes" id="UP000808349">
    <property type="component" value="Unassembled WGS sequence"/>
</dbReference>
<feature type="chain" id="PRO_5039220749" evidence="9">
    <location>
        <begin position="23"/>
        <end position="991"/>
    </location>
</feature>
<evidence type="ECO:0000256" key="5">
    <source>
        <dbReference type="ARBA" id="ARBA00022801"/>
    </source>
</evidence>
<dbReference type="InterPro" id="IPR007863">
    <property type="entry name" value="Peptidase_M16_C"/>
</dbReference>